<accession>E8RVW8</accession>
<name>E8RVW8_ASTEC</name>
<dbReference type="AlphaFoldDB" id="E8RVW8"/>
<keyword evidence="2" id="KW-1185">Reference proteome</keyword>
<reference evidence="2" key="1">
    <citation type="submission" date="2010-12" db="EMBL/GenBank/DDBJ databases">
        <title>Complete sequence of plasmid 2 of Asticcacaulis excentricus CB 48.</title>
        <authorList>
            <consortium name="US DOE Joint Genome Institute"/>
            <person name="Lucas S."/>
            <person name="Copeland A."/>
            <person name="Lapidus A."/>
            <person name="Cheng J.-F."/>
            <person name="Bruce D."/>
            <person name="Goodwin L."/>
            <person name="Pitluck S."/>
            <person name="Teshima H."/>
            <person name="Davenport K."/>
            <person name="Detter J.C."/>
            <person name="Han C."/>
            <person name="Tapia R."/>
            <person name="Land M."/>
            <person name="Hauser L."/>
            <person name="Jeffries C."/>
            <person name="Kyrpides N."/>
            <person name="Ivanova N."/>
            <person name="Ovchinnikova G."/>
            <person name="Brun Y.V."/>
            <person name="Woyke T."/>
        </authorList>
    </citation>
    <scope>NUCLEOTIDE SEQUENCE [LARGE SCALE GENOMIC DNA]</scope>
    <source>
        <strain evidence="2">ATCC 15261 / DSM 4724 / KCTC 12464 / NCIMB 9791 / VKM B-1370 / CB 48</strain>
        <plasmid evidence="2">pASTEX02</plasmid>
    </source>
</reference>
<dbReference type="HOGENOM" id="CLU_2033290_0_0_5"/>
<organism evidence="1 2">
    <name type="scientific">Asticcacaulis excentricus (strain ATCC 15261 / DSM 4724 / KCTC 12464 / NCIMB 9791 / VKM B-1370 / CB 48)</name>
    <dbReference type="NCBI Taxonomy" id="573065"/>
    <lineage>
        <taxon>Bacteria</taxon>
        <taxon>Pseudomonadati</taxon>
        <taxon>Pseudomonadota</taxon>
        <taxon>Alphaproteobacteria</taxon>
        <taxon>Caulobacterales</taxon>
        <taxon>Caulobacteraceae</taxon>
        <taxon>Asticcacaulis</taxon>
    </lineage>
</organism>
<sequence length="121" mass="13766">MLQDQLLSFEPDELRGRVSRVLKCFISTRSASDPQGMQNMVICERVRFSPPTLKKLLHGDAGKVEHLFALVKYLGVPNFEIMEIAETYVSTQDMNFKVSALIQRRFNSPQSRSMNVQSKSA</sequence>
<protein>
    <submittedName>
        <fullName evidence="1">Uncharacterized protein</fullName>
    </submittedName>
</protein>
<geneLocation type="plasmid" evidence="1 2">
    <name>pASTEX02</name>
</geneLocation>
<proteinExistence type="predicted"/>
<gene>
    <name evidence="1" type="ordered locus">Astex_3780</name>
</gene>
<dbReference type="KEGG" id="aex:Astex_3780"/>
<keyword evidence="1" id="KW-0614">Plasmid</keyword>
<dbReference type="Proteomes" id="UP000001492">
    <property type="component" value="Plasmid pASTEX02"/>
</dbReference>
<dbReference type="EMBL" id="CP002398">
    <property type="protein sequence ID" value="ADU15390.1"/>
    <property type="molecule type" value="Genomic_DNA"/>
</dbReference>
<evidence type="ECO:0000313" key="2">
    <source>
        <dbReference type="Proteomes" id="UP000001492"/>
    </source>
</evidence>
<evidence type="ECO:0000313" key="1">
    <source>
        <dbReference type="EMBL" id="ADU15390.1"/>
    </source>
</evidence>